<accession>A0ABT3YKX5</accession>
<dbReference type="RefSeq" id="WP_267614372.1">
    <property type="nucleotide sequence ID" value="NZ_JAOVZQ010000001.1"/>
</dbReference>
<dbReference type="EMBL" id="JAOVZQ010000001">
    <property type="protein sequence ID" value="MCY0096559.1"/>
    <property type="molecule type" value="Genomic_DNA"/>
</dbReference>
<dbReference type="Pfam" id="PF10082">
    <property type="entry name" value="BBP2_2"/>
    <property type="match status" value="1"/>
</dbReference>
<sequence length="528" mass="55220">MRNPSDKIQTKATALRAGYRLGVSAACLLSALAAAQAQSVNGSSTLPETYDLRGTTTQASTPQSRAAATLYGALPTSRDDQASLPGIEEAIGTTQADAPTQQTDTAQPQDQTGSIAPPTQLSQADQDFADSLGAQNARIGTVDGLPEAEQPDPSAVPGFMLGTLTLRPTIDQKIVRETVSFGADKTSRTYSETTVSGTLQSDWSRHQLAIDGSASWEENISGTGTESPEADLDARLNLDLANDLTAIIGAGYSYSQESSTDANAIAGAATQSGIHDLRASVGLQRDLGLLRGTTTLEMTRTLYGDVTLPDGGTVAVNDRDTVGAELTTRIGYALSPALIPFLEASVGREKYDQRIDSTGAERSSNTYGVRAGAEIDMGEKLSGELAAGYLLRELDDASLNDISGLTLDGTLTWSPLRGTSVLLGVATTVEAATAAGESGAIVYQLNSGLTQQIHSAVVARLGGTAEFTNYTAGGGRGDERIYGASAGLTWSINRYLDLEAEASYELTRNPGIPDEKTTRIGLGLKLRR</sequence>
<gene>
    <name evidence="2" type="ORF">OEG82_21455</name>
</gene>
<feature type="region of interest" description="Disordered" evidence="1">
    <location>
        <begin position="93"/>
        <end position="120"/>
    </location>
</feature>
<dbReference type="SUPFAM" id="SSF56935">
    <property type="entry name" value="Porins"/>
    <property type="match status" value="1"/>
</dbReference>
<dbReference type="InterPro" id="IPR018759">
    <property type="entry name" value="BBP2_2"/>
</dbReference>
<protein>
    <submittedName>
        <fullName evidence="2">Outer membrane beta-barrel protein</fullName>
    </submittedName>
</protein>
<dbReference type="Proteomes" id="UP001081283">
    <property type="component" value="Unassembled WGS sequence"/>
</dbReference>
<proteinExistence type="predicted"/>
<evidence type="ECO:0000313" key="2">
    <source>
        <dbReference type="EMBL" id="MCY0096559.1"/>
    </source>
</evidence>
<evidence type="ECO:0000256" key="1">
    <source>
        <dbReference type="SAM" id="MobiDB-lite"/>
    </source>
</evidence>
<keyword evidence="3" id="KW-1185">Reference proteome</keyword>
<organism evidence="2 3">
    <name type="scientific">Hoeflea ulvae</name>
    <dbReference type="NCBI Taxonomy" id="2983764"/>
    <lineage>
        <taxon>Bacteria</taxon>
        <taxon>Pseudomonadati</taxon>
        <taxon>Pseudomonadota</taxon>
        <taxon>Alphaproteobacteria</taxon>
        <taxon>Hyphomicrobiales</taxon>
        <taxon>Rhizobiaceae</taxon>
        <taxon>Hoeflea</taxon>
    </lineage>
</organism>
<comment type="caution">
    <text evidence="2">The sequence shown here is derived from an EMBL/GenBank/DDBJ whole genome shotgun (WGS) entry which is preliminary data.</text>
</comment>
<reference evidence="2" key="1">
    <citation type="submission" date="2022-10" db="EMBL/GenBank/DDBJ databases">
        <title>Hoeflea sp. J2-29, isolated from marine algae.</title>
        <authorList>
            <person name="Kristyanto S."/>
            <person name="Kim J.M."/>
            <person name="Jeon C.O."/>
        </authorList>
    </citation>
    <scope>NUCLEOTIDE SEQUENCE</scope>
    <source>
        <strain evidence="2">J2-29</strain>
    </source>
</reference>
<evidence type="ECO:0000313" key="3">
    <source>
        <dbReference type="Proteomes" id="UP001081283"/>
    </source>
</evidence>
<name>A0ABT3YKX5_9HYPH</name>
<feature type="compositionally biased region" description="Low complexity" evidence="1">
    <location>
        <begin position="93"/>
        <end position="112"/>
    </location>
</feature>